<feature type="region of interest" description="Disordered" evidence="1">
    <location>
        <begin position="265"/>
        <end position="323"/>
    </location>
</feature>
<dbReference type="EMBL" id="JAKRVY010000002">
    <property type="protein sequence ID" value="MCL9813010.1"/>
    <property type="molecule type" value="Genomic_DNA"/>
</dbReference>
<gene>
    <name evidence="3" type="ORF">AArcSt11_05015</name>
</gene>
<keyword evidence="4" id="KW-1185">Reference proteome</keyword>
<evidence type="ECO:0000313" key="3">
    <source>
        <dbReference type="EMBL" id="MCL9813010.1"/>
    </source>
</evidence>
<reference evidence="3 4" key="1">
    <citation type="journal article" date="2022" name="Syst. Appl. Microbiol.">
        <title>Natronocalculus amylovorans gen. nov., sp. nov., and Natranaeroarchaeum aerophilus sp. nov., dominant culturable amylolytic natronoarchaea from hypersaline soda lakes in southwestern Siberia.</title>
        <authorList>
            <person name="Sorokin D.Y."/>
            <person name="Elcheninov A.G."/>
            <person name="Khizhniak T.V."/>
            <person name="Koenen M."/>
            <person name="Bale N.J."/>
            <person name="Damste J.S.S."/>
            <person name="Kublanov I.V."/>
        </authorList>
    </citation>
    <scope>NUCLEOTIDE SEQUENCE [LARGE SCALE GENOMIC DNA]</scope>
    <source>
        <strain evidence="3 4">AArc-St1-1</strain>
    </source>
</reference>
<feature type="region of interest" description="Disordered" evidence="1">
    <location>
        <begin position="35"/>
        <end position="61"/>
    </location>
</feature>
<evidence type="ECO:0000256" key="2">
    <source>
        <dbReference type="SAM" id="Phobius"/>
    </source>
</evidence>
<keyword evidence="2" id="KW-0472">Membrane</keyword>
<keyword evidence="2" id="KW-1133">Transmembrane helix</keyword>
<accession>A0AAE3K4Y2</accession>
<evidence type="ECO:0000256" key="1">
    <source>
        <dbReference type="SAM" id="MobiDB-lite"/>
    </source>
</evidence>
<feature type="transmembrane region" description="Helical" evidence="2">
    <location>
        <begin position="322"/>
        <end position="341"/>
    </location>
</feature>
<feature type="compositionally biased region" description="Acidic residues" evidence="1">
    <location>
        <begin position="271"/>
        <end position="308"/>
    </location>
</feature>
<dbReference type="Proteomes" id="UP001202674">
    <property type="component" value="Unassembled WGS sequence"/>
</dbReference>
<organism evidence="3 4">
    <name type="scientific">Natranaeroarchaeum aerophilus</name>
    <dbReference type="NCBI Taxonomy" id="2917711"/>
    <lineage>
        <taxon>Archaea</taxon>
        <taxon>Methanobacteriati</taxon>
        <taxon>Methanobacteriota</taxon>
        <taxon>Stenosarchaea group</taxon>
        <taxon>Halobacteria</taxon>
        <taxon>Halobacteriales</taxon>
        <taxon>Natronoarchaeaceae</taxon>
        <taxon>Natranaeroarchaeum</taxon>
    </lineage>
</organism>
<name>A0AAE3K4Y2_9EURY</name>
<protein>
    <recommendedName>
        <fullName evidence="5">PGF-CTERM sorting domain-containing protein</fullName>
    </recommendedName>
</protein>
<evidence type="ECO:0008006" key="5">
    <source>
        <dbReference type="Google" id="ProtNLM"/>
    </source>
</evidence>
<dbReference type="RefSeq" id="WP_250595167.1">
    <property type="nucleotide sequence ID" value="NZ_JAKRVY010000002.1"/>
</dbReference>
<dbReference type="AlphaFoldDB" id="A0AAE3K4Y2"/>
<feature type="compositionally biased region" description="Polar residues" evidence="1">
    <location>
        <begin position="42"/>
        <end position="57"/>
    </location>
</feature>
<sequence length="344" mass="36894">MAELSLSSVAVLVLGVGLIGAGAVGLAVDMGWGSAPDEGASPTPSQNGTADEQTSQDQTEDIVEEPYIEPVPERGDPYFEAEASDGSWISYVNPRDEYRDPYLGDGSGKLCVSLYNADGEVAVGETIPNTTVTVPTGESLDWHSHADPFVVEFPLTEQYERPLDADQFGTDPDLPQGDGYLDSHCMEIHGMPSDGTIEYGEATIDGEYEDRIEVVGYIQQDAQSWETDVDPLTDARSYEVAGGGWTYDPEHSHGQMVVVLQLDHGETDTDGKDDDGSDDTSTDDNGVDDTDQENGESTDQDDDSENADDENRTDQPGADNSLSGFGIVAACVAMLAVAVYARRR</sequence>
<keyword evidence="2" id="KW-0812">Transmembrane</keyword>
<comment type="caution">
    <text evidence="3">The sequence shown here is derived from an EMBL/GenBank/DDBJ whole genome shotgun (WGS) entry which is preliminary data.</text>
</comment>
<evidence type="ECO:0000313" key="4">
    <source>
        <dbReference type="Proteomes" id="UP001202674"/>
    </source>
</evidence>
<proteinExistence type="predicted"/>